<dbReference type="EMBL" id="MW642313">
    <property type="protein sequence ID" value="UFZ13427.1"/>
    <property type="molecule type" value="Genomic_DNA"/>
</dbReference>
<evidence type="ECO:0000256" key="7">
    <source>
        <dbReference type="ARBA" id="ARBA00022781"/>
    </source>
</evidence>
<keyword evidence="7 12" id="KW-0375">Hydrogen ion transport</keyword>
<evidence type="ECO:0000256" key="2">
    <source>
        <dbReference type="ARBA" id="ARBA00008892"/>
    </source>
</evidence>
<feature type="transmembrane region" description="Helical" evidence="13">
    <location>
        <begin position="6"/>
        <end position="31"/>
    </location>
</feature>
<dbReference type="Pfam" id="PF00895">
    <property type="entry name" value="ATP-synt_8"/>
    <property type="match status" value="1"/>
</dbReference>
<keyword evidence="6 12" id="KW-0812">Transmembrane</keyword>
<keyword evidence="8 13" id="KW-1133">Transmembrane helix</keyword>
<organism evidence="14">
    <name type="scientific">Protochauliodes humeralis</name>
    <dbReference type="NCBI Taxonomy" id="2900188"/>
    <lineage>
        <taxon>Eukaryota</taxon>
        <taxon>Metazoa</taxon>
        <taxon>Ecdysozoa</taxon>
        <taxon>Arthropoda</taxon>
        <taxon>Hexapoda</taxon>
        <taxon>Insecta</taxon>
        <taxon>Pterygota</taxon>
        <taxon>Neoptera</taxon>
        <taxon>Endopterygota</taxon>
        <taxon>Megaloptera</taxon>
        <taxon>Corydalidae</taxon>
        <taxon>Chauliodinae</taxon>
        <taxon>Protochauliodes</taxon>
    </lineage>
</organism>
<keyword evidence="5 12" id="KW-0138">CF(0)</keyword>
<evidence type="ECO:0000256" key="3">
    <source>
        <dbReference type="ARBA" id="ARBA00011291"/>
    </source>
</evidence>
<dbReference type="AlphaFoldDB" id="A0A8K1WBC7"/>
<evidence type="ECO:0000256" key="11">
    <source>
        <dbReference type="ARBA" id="ARBA00023136"/>
    </source>
</evidence>
<name>A0A8K1WBC7_9NEOP</name>
<dbReference type="InterPro" id="IPR001421">
    <property type="entry name" value="ATP8_metazoa"/>
</dbReference>
<dbReference type="GO" id="GO:0031966">
    <property type="term" value="C:mitochondrial membrane"/>
    <property type="evidence" value="ECO:0007669"/>
    <property type="project" value="UniProtKB-SubCell"/>
</dbReference>
<keyword evidence="11 13" id="KW-0472">Membrane</keyword>
<evidence type="ECO:0000256" key="12">
    <source>
        <dbReference type="RuleBase" id="RU003661"/>
    </source>
</evidence>
<dbReference type="GO" id="GO:0015986">
    <property type="term" value="P:proton motive force-driven ATP synthesis"/>
    <property type="evidence" value="ECO:0007669"/>
    <property type="project" value="InterPro"/>
</dbReference>
<accession>A0A8K1WBC7</accession>
<protein>
    <recommendedName>
        <fullName evidence="12">ATP synthase complex subunit 8</fullName>
    </recommendedName>
</protein>
<reference evidence="14" key="1">
    <citation type="journal article" date="2021" name="Cladistics">
        <title>Similar pattern, different paths: tracing the biogeographical history of Megaloptera (Insecta: Neuropterida) using mitochondrial phylogenomics.</title>
        <authorList>
            <person name="Jiang Y."/>
            <person name="Yue L."/>
            <person name="Yang F."/>
            <person name="Gillung J.P."/>
            <person name="Winterton S.L."/>
            <person name="Price B.W."/>
            <person name="Contreras-Ramos A."/>
            <person name="Hayashi F."/>
            <person name="Aspoeck U."/>
            <person name="Aspoeck H."/>
            <person name="Yeates D.K."/>
            <person name="Yang D."/>
            <person name="Liu X."/>
        </authorList>
    </citation>
    <scope>NUCLEOTIDE SEQUENCE</scope>
    <source>
        <strain evidence="14">YL202007</strain>
    </source>
</reference>
<keyword evidence="4 12" id="KW-0813">Transport</keyword>
<proteinExistence type="inferred from homology"/>
<dbReference type="GO" id="GO:0045259">
    <property type="term" value="C:proton-transporting ATP synthase complex"/>
    <property type="evidence" value="ECO:0007669"/>
    <property type="project" value="UniProtKB-KW"/>
</dbReference>
<evidence type="ECO:0000313" key="14">
    <source>
        <dbReference type="EMBL" id="UFZ13427.1"/>
    </source>
</evidence>
<geneLocation type="mitochondrion" evidence="14"/>
<comment type="subcellular location">
    <subcellularLocation>
        <location evidence="1 12">Mitochondrion membrane</location>
        <topology evidence="1 12">Single-pass membrane protein</topology>
    </subcellularLocation>
</comment>
<evidence type="ECO:0000256" key="13">
    <source>
        <dbReference type="SAM" id="Phobius"/>
    </source>
</evidence>
<evidence type="ECO:0000256" key="8">
    <source>
        <dbReference type="ARBA" id="ARBA00022989"/>
    </source>
</evidence>
<sequence length="52" mass="6561">MPQMAPISWLLMFFFFTIMLLLFNSMNYFLFKPNPLNYYNKNFKNKNLIWKW</sequence>
<keyword evidence="10 12" id="KW-0496">Mitochondrion</keyword>
<evidence type="ECO:0000256" key="9">
    <source>
        <dbReference type="ARBA" id="ARBA00023065"/>
    </source>
</evidence>
<evidence type="ECO:0000256" key="6">
    <source>
        <dbReference type="ARBA" id="ARBA00022692"/>
    </source>
</evidence>
<keyword evidence="9 12" id="KW-0406">Ion transport</keyword>
<comment type="subunit">
    <text evidence="3">F-type ATPases have 2 components, CF(1) - the catalytic core - and CF(0) - the membrane proton channel.</text>
</comment>
<evidence type="ECO:0000256" key="1">
    <source>
        <dbReference type="ARBA" id="ARBA00004304"/>
    </source>
</evidence>
<evidence type="ECO:0000256" key="4">
    <source>
        <dbReference type="ARBA" id="ARBA00022448"/>
    </source>
</evidence>
<evidence type="ECO:0000256" key="10">
    <source>
        <dbReference type="ARBA" id="ARBA00023128"/>
    </source>
</evidence>
<dbReference type="GO" id="GO:0015078">
    <property type="term" value="F:proton transmembrane transporter activity"/>
    <property type="evidence" value="ECO:0007669"/>
    <property type="project" value="InterPro"/>
</dbReference>
<comment type="similarity">
    <text evidence="2 12">Belongs to the ATPase protein 8 family.</text>
</comment>
<evidence type="ECO:0000256" key="5">
    <source>
        <dbReference type="ARBA" id="ARBA00022547"/>
    </source>
</evidence>
<gene>
    <name evidence="14" type="primary">atp8</name>
</gene>